<dbReference type="Ensembl" id="ENSNFUT00015024256.1">
    <property type="protein sequence ID" value="ENSNFUP00015023188.1"/>
    <property type="gene ID" value="ENSNFUG00015011219.1"/>
</dbReference>
<keyword evidence="10" id="KW-0539">Nucleus</keyword>
<dbReference type="PANTHER" id="PTHR23226">
    <property type="entry name" value="ZINC FINGER AND SCAN DOMAIN-CONTAINING"/>
    <property type="match status" value="1"/>
</dbReference>
<dbReference type="FunFam" id="3.30.160.60:FF:001618">
    <property type="entry name" value="Zinc finger protein 16"/>
    <property type="match status" value="1"/>
</dbReference>
<keyword evidence="4" id="KW-0677">Repeat</keyword>
<evidence type="ECO:0000313" key="14">
    <source>
        <dbReference type="Ensembl" id="ENSNFUP00015023188.1"/>
    </source>
</evidence>
<feature type="domain" description="C2H2-type" evidence="13">
    <location>
        <begin position="216"/>
        <end position="243"/>
    </location>
</feature>
<dbReference type="FunFam" id="3.30.160.60:FF:000417">
    <property type="entry name" value="Zinc finger protein"/>
    <property type="match status" value="1"/>
</dbReference>
<feature type="domain" description="C2H2-type" evidence="13">
    <location>
        <begin position="188"/>
        <end position="215"/>
    </location>
</feature>
<evidence type="ECO:0000256" key="7">
    <source>
        <dbReference type="ARBA" id="ARBA00023015"/>
    </source>
</evidence>
<keyword evidence="8" id="KW-0238">DNA-binding</keyword>
<evidence type="ECO:0000256" key="3">
    <source>
        <dbReference type="ARBA" id="ARBA00022723"/>
    </source>
</evidence>
<sequence length="380" mass="43452">MVQVKEDPEEQSAGVDQQDPEHLHIKEEKEELWTSLKLHQQQIEDRDVPTSSSSDQMTAETCGVSGTSRNLDLNPHEQTSDSSETEVSGDDDMNLDPGMSDSGSETGDEDHDWNEKRSSELDVNTVNISLSCPECGEQFHDKQSLQKHVRVTSHSAIRSSSPLVNKKSVRLKQHVDSHRKVQKELKSFSCGDCGKIFSRKSNLKDHMRIHTGHKPFACELCGKRLKHKSTLNTHMKIHTGQKQFACELCEKRFTRKSGLNDHMRVHTRQKPFVCELCGQRFTQKSHLNTHMGVHTGQKPFVCELCGQRFTHKWNLNTHMRVHAGQKPFVCEFCGKRFTQKSNLNDHIRVHTGHKPFACEFCGERYGQKKFLFKHMSVHTG</sequence>
<feature type="compositionally biased region" description="Basic and acidic residues" evidence="12">
    <location>
        <begin position="19"/>
        <end position="32"/>
    </location>
</feature>
<dbReference type="InterPro" id="IPR013087">
    <property type="entry name" value="Znf_C2H2_type"/>
</dbReference>
<feature type="domain" description="C2H2-type" evidence="13">
    <location>
        <begin position="300"/>
        <end position="327"/>
    </location>
</feature>
<comment type="similarity">
    <text evidence="2">Belongs to the krueppel C2H2-type zinc-finger protein family.</text>
</comment>
<organism evidence="14 15">
    <name type="scientific">Nothobranchius furzeri</name>
    <name type="common">Turquoise killifish</name>
    <dbReference type="NCBI Taxonomy" id="105023"/>
    <lineage>
        <taxon>Eukaryota</taxon>
        <taxon>Metazoa</taxon>
        <taxon>Chordata</taxon>
        <taxon>Craniata</taxon>
        <taxon>Vertebrata</taxon>
        <taxon>Euteleostomi</taxon>
        <taxon>Actinopterygii</taxon>
        <taxon>Neopterygii</taxon>
        <taxon>Teleostei</taxon>
        <taxon>Neoteleostei</taxon>
        <taxon>Acanthomorphata</taxon>
        <taxon>Ovalentaria</taxon>
        <taxon>Atherinomorphae</taxon>
        <taxon>Cyprinodontiformes</taxon>
        <taxon>Nothobranchiidae</taxon>
        <taxon>Nothobranchius</taxon>
    </lineage>
</organism>
<evidence type="ECO:0000256" key="11">
    <source>
        <dbReference type="PROSITE-ProRule" id="PRU00042"/>
    </source>
</evidence>
<keyword evidence="9" id="KW-0804">Transcription</keyword>
<dbReference type="GO" id="GO:0000978">
    <property type="term" value="F:RNA polymerase II cis-regulatory region sequence-specific DNA binding"/>
    <property type="evidence" value="ECO:0007669"/>
    <property type="project" value="TreeGrafter"/>
</dbReference>
<evidence type="ECO:0000313" key="15">
    <source>
        <dbReference type="Proteomes" id="UP000694548"/>
    </source>
</evidence>
<reference evidence="14" key="2">
    <citation type="submission" date="2025-08" db="UniProtKB">
        <authorList>
            <consortium name="Ensembl"/>
        </authorList>
    </citation>
    <scope>IDENTIFICATION</scope>
</reference>
<dbReference type="Proteomes" id="UP000694548">
    <property type="component" value="Chromosome sgr14"/>
</dbReference>
<dbReference type="GO" id="GO:0000981">
    <property type="term" value="F:DNA-binding transcription factor activity, RNA polymerase II-specific"/>
    <property type="evidence" value="ECO:0007669"/>
    <property type="project" value="TreeGrafter"/>
</dbReference>
<protein>
    <recommendedName>
        <fullName evidence="13">C2H2-type domain-containing protein</fullName>
    </recommendedName>
</protein>
<dbReference type="FunFam" id="3.30.160.60:FF:001249">
    <property type="entry name" value="CTCF"/>
    <property type="match status" value="1"/>
</dbReference>
<keyword evidence="3" id="KW-0479">Metal-binding</keyword>
<evidence type="ECO:0000256" key="10">
    <source>
        <dbReference type="ARBA" id="ARBA00023242"/>
    </source>
</evidence>
<evidence type="ECO:0000256" key="1">
    <source>
        <dbReference type="ARBA" id="ARBA00004123"/>
    </source>
</evidence>
<dbReference type="GO" id="GO:0005634">
    <property type="term" value="C:nucleus"/>
    <property type="evidence" value="ECO:0007669"/>
    <property type="project" value="UniProtKB-SubCell"/>
</dbReference>
<reference evidence="14" key="3">
    <citation type="submission" date="2025-09" db="UniProtKB">
        <authorList>
            <consortium name="Ensembl"/>
        </authorList>
    </citation>
    <scope>IDENTIFICATION</scope>
</reference>
<dbReference type="SMART" id="SM00355">
    <property type="entry name" value="ZnF_C2H2"/>
    <property type="match status" value="8"/>
</dbReference>
<evidence type="ECO:0000256" key="6">
    <source>
        <dbReference type="ARBA" id="ARBA00022833"/>
    </source>
</evidence>
<dbReference type="FunFam" id="3.30.160.60:FF:001506">
    <property type="entry name" value="Zinc finger protein"/>
    <property type="match status" value="2"/>
</dbReference>
<dbReference type="FunFam" id="3.30.160.60:FF:000912">
    <property type="entry name" value="Zinc finger protein 660"/>
    <property type="match status" value="1"/>
</dbReference>
<dbReference type="InterPro" id="IPR036236">
    <property type="entry name" value="Znf_C2H2_sf"/>
</dbReference>
<keyword evidence="15" id="KW-1185">Reference proteome</keyword>
<feature type="domain" description="C2H2-type" evidence="13">
    <location>
        <begin position="244"/>
        <end position="271"/>
    </location>
</feature>
<keyword evidence="6" id="KW-0862">Zinc</keyword>
<dbReference type="Gene3D" id="3.30.160.60">
    <property type="entry name" value="Classic Zinc Finger"/>
    <property type="match status" value="8"/>
</dbReference>
<dbReference type="GO" id="GO:0008270">
    <property type="term" value="F:zinc ion binding"/>
    <property type="evidence" value="ECO:0007669"/>
    <property type="project" value="UniProtKB-KW"/>
</dbReference>
<evidence type="ECO:0000256" key="8">
    <source>
        <dbReference type="ARBA" id="ARBA00023125"/>
    </source>
</evidence>
<keyword evidence="7" id="KW-0805">Transcription regulation</keyword>
<feature type="compositionally biased region" description="Polar residues" evidence="12">
    <location>
        <begin position="49"/>
        <end position="73"/>
    </location>
</feature>
<feature type="domain" description="C2H2-type" evidence="13">
    <location>
        <begin position="130"/>
        <end position="159"/>
    </location>
</feature>
<feature type="domain" description="C2H2-type" evidence="13">
    <location>
        <begin position="356"/>
        <end position="380"/>
    </location>
</feature>
<dbReference type="PANTHER" id="PTHR23226:SF416">
    <property type="entry name" value="FI01424P"/>
    <property type="match status" value="1"/>
</dbReference>
<name>A0A8C6LSC0_NOTFU</name>
<dbReference type="GeneTree" id="ENSGT01150000286959"/>
<evidence type="ECO:0000256" key="9">
    <source>
        <dbReference type="ARBA" id="ARBA00023163"/>
    </source>
</evidence>
<evidence type="ECO:0000259" key="13">
    <source>
        <dbReference type="PROSITE" id="PS50157"/>
    </source>
</evidence>
<dbReference type="PROSITE" id="PS50157">
    <property type="entry name" value="ZINC_FINGER_C2H2_2"/>
    <property type="match status" value="8"/>
</dbReference>
<dbReference type="PROSITE" id="PS00028">
    <property type="entry name" value="ZINC_FINGER_C2H2_1"/>
    <property type="match status" value="8"/>
</dbReference>
<feature type="compositionally biased region" description="Acidic residues" evidence="12">
    <location>
        <begin position="83"/>
        <end position="94"/>
    </location>
</feature>
<feature type="domain" description="C2H2-type" evidence="13">
    <location>
        <begin position="272"/>
        <end position="299"/>
    </location>
</feature>
<evidence type="ECO:0000256" key="4">
    <source>
        <dbReference type="ARBA" id="ARBA00022737"/>
    </source>
</evidence>
<keyword evidence="5 11" id="KW-0863">Zinc-finger</keyword>
<accession>A0A8C6LSC0</accession>
<evidence type="ECO:0000256" key="5">
    <source>
        <dbReference type="ARBA" id="ARBA00022771"/>
    </source>
</evidence>
<proteinExistence type="inferred from homology"/>
<feature type="domain" description="C2H2-type" evidence="13">
    <location>
        <begin position="328"/>
        <end position="355"/>
    </location>
</feature>
<dbReference type="FunFam" id="3.30.160.60:FF:000100">
    <property type="entry name" value="Zinc finger 45-like"/>
    <property type="match status" value="1"/>
</dbReference>
<evidence type="ECO:0000256" key="2">
    <source>
        <dbReference type="ARBA" id="ARBA00006991"/>
    </source>
</evidence>
<dbReference type="AlphaFoldDB" id="A0A8C6LSC0"/>
<feature type="region of interest" description="Disordered" evidence="12">
    <location>
        <begin position="1"/>
        <end position="120"/>
    </location>
</feature>
<evidence type="ECO:0000256" key="12">
    <source>
        <dbReference type="SAM" id="MobiDB-lite"/>
    </source>
</evidence>
<reference evidence="14" key="1">
    <citation type="submission" date="2014-08" db="EMBL/GenBank/DDBJ databases">
        <authorList>
            <person name="Senf B."/>
            <person name="Petzold A."/>
            <person name="Downie B.R."/>
            <person name="Koch P."/>
            <person name="Platzer M."/>
        </authorList>
    </citation>
    <scope>NUCLEOTIDE SEQUENCE [LARGE SCALE GENOMIC DNA]</scope>
    <source>
        <strain evidence="14">GRZ</strain>
    </source>
</reference>
<dbReference type="SUPFAM" id="SSF57667">
    <property type="entry name" value="beta-beta-alpha zinc fingers"/>
    <property type="match status" value="4"/>
</dbReference>
<dbReference type="Pfam" id="PF00096">
    <property type="entry name" value="zf-C2H2"/>
    <property type="match status" value="8"/>
</dbReference>
<comment type="subcellular location">
    <subcellularLocation>
        <location evidence="1">Nucleus</location>
    </subcellularLocation>
</comment>